<proteinExistence type="predicted"/>
<gene>
    <name evidence="1" type="ORF">LCGC14_0477840</name>
</gene>
<evidence type="ECO:0000313" key="1">
    <source>
        <dbReference type="EMBL" id="KKN65848.1"/>
    </source>
</evidence>
<dbReference type="AlphaFoldDB" id="A0A0F9VJ50"/>
<protein>
    <submittedName>
        <fullName evidence="1">Uncharacterized protein</fullName>
    </submittedName>
</protein>
<sequence>MKNCKDDELKKKISKKDLVSYKITWKGMEVSIKYNKRTRLKQRLELIEKIRKDLYLI</sequence>
<organism evidence="1">
    <name type="scientific">marine sediment metagenome</name>
    <dbReference type="NCBI Taxonomy" id="412755"/>
    <lineage>
        <taxon>unclassified sequences</taxon>
        <taxon>metagenomes</taxon>
        <taxon>ecological metagenomes</taxon>
    </lineage>
</organism>
<accession>A0A0F9VJ50</accession>
<name>A0A0F9VJ50_9ZZZZ</name>
<comment type="caution">
    <text evidence="1">The sequence shown here is derived from an EMBL/GenBank/DDBJ whole genome shotgun (WGS) entry which is preliminary data.</text>
</comment>
<reference evidence="1" key="1">
    <citation type="journal article" date="2015" name="Nature">
        <title>Complex archaea that bridge the gap between prokaryotes and eukaryotes.</title>
        <authorList>
            <person name="Spang A."/>
            <person name="Saw J.H."/>
            <person name="Jorgensen S.L."/>
            <person name="Zaremba-Niedzwiedzka K."/>
            <person name="Martijn J."/>
            <person name="Lind A.E."/>
            <person name="van Eijk R."/>
            <person name="Schleper C."/>
            <person name="Guy L."/>
            <person name="Ettema T.J."/>
        </authorList>
    </citation>
    <scope>NUCLEOTIDE SEQUENCE</scope>
</reference>
<dbReference type="EMBL" id="LAZR01000515">
    <property type="protein sequence ID" value="KKN65848.1"/>
    <property type="molecule type" value="Genomic_DNA"/>
</dbReference>